<dbReference type="EMBL" id="JAJFAZ020000008">
    <property type="protein sequence ID" value="KAI5314106.1"/>
    <property type="molecule type" value="Genomic_DNA"/>
</dbReference>
<dbReference type="InterPro" id="IPR041792">
    <property type="entry name" value="MPP_PAP"/>
</dbReference>
<organism evidence="8 9">
    <name type="scientific">Prunus dulcis</name>
    <name type="common">Almond</name>
    <name type="synonym">Amygdalus dulcis</name>
    <dbReference type="NCBI Taxonomy" id="3755"/>
    <lineage>
        <taxon>Eukaryota</taxon>
        <taxon>Viridiplantae</taxon>
        <taxon>Streptophyta</taxon>
        <taxon>Embryophyta</taxon>
        <taxon>Tracheophyta</taxon>
        <taxon>Spermatophyta</taxon>
        <taxon>Magnoliopsida</taxon>
        <taxon>eudicotyledons</taxon>
        <taxon>Gunneridae</taxon>
        <taxon>Pentapetalae</taxon>
        <taxon>rosids</taxon>
        <taxon>fabids</taxon>
        <taxon>Rosales</taxon>
        <taxon>Rosaceae</taxon>
        <taxon>Amygdaloideae</taxon>
        <taxon>Amygdaleae</taxon>
        <taxon>Prunus</taxon>
    </lineage>
</organism>
<dbReference type="Pfam" id="PF00149">
    <property type="entry name" value="Metallophos"/>
    <property type="match status" value="1"/>
</dbReference>
<evidence type="ECO:0000313" key="9">
    <source>
        <dbReference type="Proteomes" id="UP001054821"/>
    </source>
</evidence>
<reference evidence="8 9" key="1">
    <citation type="journal article" date="2022" name="G3 (Bethesda)">
        <title>Whole-genome sequence and methylome profiling of the almond [Prunus dulcis (Mill.) D.A. Webb] cultivar 'Nonpareil'.</title>
        <authorList>
            <person name="D'Amico-Willman K.M."/>
            <person name="Ouma W.Z."/>
            <person name="Meulia T."/>
            <person name="Sideli G.M."/>
            <person name="Gradziel T.M."/>
            <person name="Fresnedo-Ramirez J."/>
        </authorList>
    </citation>
    <scope>NUCLEOTIDE SEQUENCE [LARGE SCALE GENOMIC DNA]</scope>
    <source>
        <strain evidence="8">Clone GOH B32 T37-40</strain>
    </source>
</reference>
<proteinExistence type="predicted"/>
<evidence type="ECO:0000259" key="6">
    <source>
        <dbReference type="Pfam" id="PF00149"/>
    </source>
</evidence>
<evidence type="ECO:0000256" key="1">
    <source>
        <dbReference type="ARBA" id="ARBA00000032"/>
    </source>
</evidence>
<dbReference type="CDD" id="cd00839">
    <property type="entry name" value="MPP_PAPs"/>
    <property type="match status" value="1"/>
</dbReference>
<name>A0AAD4YM01_PRUDU</name>
<dbReference type="EC" id="3.1.3.2" evidence="3"/>
<dbReference type="Pfam" id="PF14008">
    <property type="entry name" value="Metallophos_C"/>
    <property type="match status" value="1"/>
</dbReference>
<keyword evidence="9" id="KW-1185">Reference proteome</keyword>
<dbReference type="SUPFAM" id="SSF56300">
    <property type="entry name" value="Metallo-dependent phosphatases"/>
    <property type="match status" value="1"/>
</dbReference>
<accession>A0AAD4YM01</accession>
<evidence type="ECO:0000256" key="3">
    <source>
        <dbReference type="ARBA" id="ARBA00012646"/>
    </source>
</evidence>
<dbReference type="Proteomes" id="UP001054821">
    <property type="component" value="Chromosome 8"/>
</dbReference>
<evidence type="ECO:0000313" key="8">
    <source>
        <dbReference type="EMBL" id="KAI5314106.1"/>
    </source>
</evidence>
<comment type="caution">
    <text evidence="8">The sequence shown here is derived from an EMBL/GenBank/DDBJ whole genome shotgun (WGS) entry which is preliminary data.</text>
</comment>
<protein>
    <recommendedName>
        <fullName evidence="3">acid phosphatase</fullName>
        <ecNumber evidence="3">3.1.3.2</ecNumber>
    </recommendedName>
</protein>
<evidence type="ECO:0000256" key="2">
    <source>
        <dbReference type="ARBA" id="ARBA00001947"/>
    </source>
</evidence>
<evidence type="ECO:0000259" key="7">
    <source>
        <dbReference type="Pfam" id="PF14008"/>
    </source>
</evidence>
<dbReference type="InterPro" id="IPR029052">
    <property type="entry name" value="Metallo-depent_PP-like"/>
</dbReference>
<dbReference type="GO" id="GO:0003993">
    <property type="term" value="F:acid phosphatase activity"/>
    <property type="evidence" value="ECO:0007669"/>
    <property type="project" value="UniProtKB-EC"/>
</dbReference>
<evidence type="ECO:0000256" key="4">
    <source>
        <dbReference type="ARBA" id="ARBA00022729"/>
    </source>
</evidence>
<dbReference type="AlphaFoldDB" id="A0AAD4YM01"/>
<keyword evidence="4" id="KW-0732">Signal</keyword>
<feature type="domain" description="Calcineurin-like phosphoesterase" evidence="6">
    <location>
        <begin position="60"/>
        <end position="199"/>
    </location>
</feature>
<dbReference type="PANTHER" id="PTHR22953">
    <property type="entry name" value="ACID PHOSPHATASE RELATED"/>
    <property type="match status" value="1"/>
</dbReference>
<comment type="catalytic activity">
    <reaction evidence="1">
        <text>a phosphate monoester + H2O = an alcohol + phosphate</text>
        <dbReference type="Rhea" id="RHEA:15017"/>
        <dbReference type="ChEBI" id="CHEBI:15377"/>
        <dbReference type="ChEBI" id="CHEBI:30879"/>
        <dbReference type="ChEBI" id="CHEBI:43474"/>
        <dbReference type="ChEBI" id="CHEBI:67140"/>
        <dbReference type="EC" id="3.1.3.2"/>
    </reaction>
</comment>
<dbReference type="Gene3D" id="3.60.21.10">
    <property type="match status" value="1"/>
</dbReference>
<evidence type="ECO:0000256" key="5">
    <source>
        <dbReference type="ARBA" id="ARBA00023180"/>
    </source>
</evidence>
<feature type="domain" description="Purple acid phosphatase C-terminal" evidence="7">
    <location>
        <begin position="225"/>
        <end position="257"/>
    </location>
</feature>
<dbReference type="PANTHER" id="PTHR22953:SF86">
    <property type="entry name" value="PURPLE ACID PHOSPHATASE 10"/>
    <property type="match status" value="1"/>
</dbReference>
<dbReference type="InterPro" id="IPR025733">
    <property type="entry name" value="PAPs_C"/>
</dbReference>
<gene>
    <name evidence="8" type="ORF">L3X38_043282</name>
</gene>
<sequence length="282" mass="32295">MGHGGGTRLQYSALLERIQQETEIRGQIQDVPYTFGLIGEYFVSEQGCIVKLPVFVKCKLFHSNVTWVSFSGNHDIDFAPEIGEPEPFKPYTYLYPVPHNASGSTSPLWYSIKRVSAYIIVLSSYSAYGKYTPQNRWIEEELPKVNRSETSRLIVLMHSPWYNSYTIHYMEGETMRVMYESLFVKYKVDVVFAGHVHAYERSHRISNVTYNIVNGICIPVKNQSAPVYITIGDGGNIEGLATNMTKPQPAYSSFREAITADSMWFFNRYYHPDDDSTSAQHY</sequence>
<keyword evidence="5" id="KW-0325">Glycoprotein</keyword>
<dbReference type="InterPro" id="IPR004843">
    <property type="entry name" value="Calcineurin-like_PHP"/>
</dbReference>
<dbReference type="InterPro" id="IPR039331">
    <property type="entry name" value="PAPs-like"/>
</dbReference>
<comment type="cofactor">
    <cofactor evidence="2">
        <name>Zn(2+)</name>
        <dbReference type="ChEBI" id="CHEBI:29105"/>
    </cofactor>
</comment>